<sequence length="87" mass="9260">MAESIIVNGLITSGVYALLAVGFSLIFGVARIVNLAHTAFYMLAAYLIYSLAITVGLNLPLSIVLAIAIVTTVGTISYKFIIARVRQ</sequence>
<feature type="transmembrane region" description="Helical" evidence="9">
    <location>
        <begin position="63"/>
        <end position="82"/>
    </location>
</feature>
<dbReference type="EMBL" id="BARS01003442">
    <property type="protein sequence ID" value="GAF82860.1"/>
    <property type="molecule type" value="Genomic_DNA"/>
</dbReference>
<dbReference type="PANTHER" id="PTHR11795:SF445">
    <property type="entry name" value="AMINO ACID ABC TRANSPORTER PERMEASE PROTEIN"/>
    <property type="match status" value="1"/>
</dbReference>
<comment type="similarity">
    <text evidence="8">Belongs to the binding-protein-dependent transport system permease family. LivHM subfamily.</text>
</comment>
<dbReference type="Pfam" id="PF02653">
    <property type="entry name" value="BPD_transp_2"/>
    <property type="match status" value="1"/>
</dbReference>
<evidence type="ECO:0000256" key="9">
    <source>
        <dbReference type="SAM" id="Phobius"/>
    </source>
</evidence>
<name>X0U327_9ZZZZ</name>
<dbReference type="AlphaFoldDB" id="X0U327"/>
<reference evidence="10" key="1">
    <citation type="journal article" date="2014" name="Front. Microbiol.">
        <title>High frequency of phylogenetically diverse reductive dehalogenase-homologous genes in deep subseafloor sedimentary metagenomes.</title>
        <authorList>
            <person name="Kawai M."/>
            <person name="Futagami T."/>
            <person name="Toyoda A."/>
            <person name="Takaki Y."/>
            <person name="Nishi S."/>
            <person name="Hori S."/>
            <person name="Arai W."/>
            <person name="Tsubouchi T."/>
            <person name="Morono Y."/>
            <person name="Uchiyama I."/>
            <person name="Ito T."/>
            <person name="Fujiyama A."/>
            <person name="Inagaki F."/>
            <person name="Takami H."/>
        </authorList>
    </citation>
    <scope>NUCLEOTIDE SEQUENCE</scope>
    <source>
        <strain evidence="10">Expedition CK06-06</strain>
    </source>
</reference>
<evidence type="ECO:0000256" key="1">
    <source>
        <dbReference type="ARBA" id="ARBA00004651"/>
    </source>
</evidence>
<evidence type="ECO:0000313" key="10">
    <source>
        <dbReference type="EMBL" id="GAF82860.1"/>
    </source>
</evidence>
<feature type="transmembrane region" description="Helical" evidence="9">
    <location>
        <begin position="39"/>
        <end position="57"/>
    </location>
</feature>
<dbReference type="GO" id="GO:0006865">
    <property type="term" value="P:amino acid transport"/>
    <property type="evidence" value="ECO:0007669"/>
    <property type="project" value="UniProtKB-KW"/>
</dbReference>
<dbReference type="GO" id="GO:0022857">
    <property type="term" value="F:transmembrane transporter activity"/>
    <property type="evidence" value="ECO:0007669"/>
    <property type="project" value="InterPro"/>
</dbReference>
<keyword evidence="7 9" id="KW-0472">Membrane</keyword>
<feature type="transmembrane region" description="Helical" evidence="9">
    <location>
        <begin position="6"/>
        <end position="27"/>
    </location>
</feature>
<accession>X0U327</accession>
<evidence type="ECO:0000256" key="8">
    <source>
        <dbReference type="ARBA" id="ARBA00037998"/>
    </source>
</evidence>
<evidence type="ECO:0000256" key="6">
    <source>
        <dbReference type="ARBA" id="ARBA00022989"/>
    </source>
</evidence>
<proteinExistence type="inferred from homology"/>
<dbReference type="InterPro" id="IPR001851">
    <property type="entry name" value="ABC_transp_permease"/>
</dbReference>
<evidence type="ECO:0000256" key="3">
    <source>
        <dbReference type="ARBA" id="ARBA00022475"/>
    </source>
</evidence>
<keyword evidence="4 9" id="KW-0812">Transmembrane</keyword>
<keyword evidence="2" id="KW-0813">Transport</keyword>
<keyword evidence="3" id="KW-1003">Cell membrane</keyword>
<dbReference type="PANTHER" id="PTHR11795">
    <property type="entry name" value="BRANCHED-CHAIN AMINO ACID TRANSPORT SYSTEM PERMEASE PROTEIN LIVH"/>
    <property type="match status" value="1"/>
</dbReference>
<keyword evidence="6 9" id="KW-1133">Transmembrane helix</keyword>
<evidence type="ECO:0000256" key="2">
    <source>
        <dbReference type="ARBA" id="ARBA00022448"/>
    </source>
</evidence>
<evidence type="ECO:0000256" key="4">
    <source>
        <dbReference type="ARBA" id="ARBA00022692"/>
    </source>
</evidence>
<organism evidence="10">
    <name type="scientific">marine sediment metagenome</name>
    <dbReference type="NCBI Taxonomy" id="412755"/>
    <lineage>
        <taxon>unclassified sequences</taxon>
        <taxon>metagenomes</taxon>
        <taxon>ecological metagenomes</taxon>
    </lineage>
</organism>
<comment type="caution">
    <text evidence="10">The sequence shown here is derived from an EMBL/GenBank/DDBJ whole genome shotgun (WGS) entry which is preliminary data.</text>
</comment>
<keyword evidence="5" id="KW-0029">Amino-acid transport</keyword>
<dbReference type="GO" id="GO:0005886">
    <property type="term" value="C:plasma membrane"/>
    <property type="evidence" value="ECO:0007669"/>
    <property type="project" value="UniProtKB-SubCell"/>
</dbReference>
<comment type="subcellular location">
    <subcellularLocation>
        <location evidence="1">Cell membrane</location>
        <topology evidence="1">Multi-pass membrane protein</topology>
    </subcellularLocation>
</comment>
<feature type="non-terminal residue" evidence="10">
    <location>
        <position position="87"/>
    </location>
</feature>
<evidence type="ECO:0008006" key="11">
    <source>
        <dbReference type="Google" id="ProtNLM"/>
    </source>
</evidence>
<gene>
    <name evidence="10" type="ORF">S01H1_06667</name>
</gene>
<dbReference type="InterPro" id="IPR052157">
    <property type="entry name" value="BCAA_transport_permease"/>
</dbReference>
<evidence type="ECO:0000256" key="5">
    <source>
        <dbReference type="ARBA" id="ARBA00022970"/>
    </source>
</evidence>
<evidence type="ECO:0000256" key="7">
    <source>
        <dbReference type="ARBA" id="ARBA00023136"/>
    </source>
</evidence>
<protein>
    <recommendedName>
        <fullName evidence="11">Branched-chain amino acid ABC transporter permease</fullName>
    </recommendedName>
</protein>